<evidence type="ECO:0000313" key="5">
    <source>
        <dbReference type="Proteomes" id="UP001221909"/>
    </source>
</evidence>
<dbReference type="Gene3D" id="3.40.50.2000">
    <property type="entry name" value="Glycogen Phosphorylase B"/>
    <property type="match status" value="2"/>
</dbReference>
<keyword evidence="5" id="KW-1185">Reference proteome</keyword>
<dbReference type="CDD" id="cd03801">
    <property type="entry name" value="GT4_PimA-like"/>
    <property type="match status" value="1"/>
</dbReference>
<name>A0ABT5MND3_9PAST</name>
<protein>
    <submittedName>
        <fullName evidence="4">Glycosyltransferase family 4 protein</fullName>
    </submittedName>
</protein>
<evidence type="ECO:0000256" key="1">
    <source>
        <dbReference type="ARBA" id="ARBA00022679"/>
    </source>
</evidence>
<dbReference type="Proteomes" id="UP001221909">
    <property type="component" value="Unassembled WGS sequence"/>
</dbReference>
<organism evidence="4 5">
    <name type="scientific">Mannheimia cairinae</name>
    <dbReference type="NCBI Taxonomy" id="3025936"/>
    <lineage>
        <taxon>Bacteria</taxon>
        <taxon>Pseudomonadati</taxon>
        <taxon>Pseudomonadota</taxon>
        <taxon>Gammaproteobacteria</taxon>
        <taxon>Pasteurellales</taxon>
        <taxon>Pasteurellaceae</taxon>
        <taxon>Mannheimia</taxon>
    </lineage>
</organism>
<feature type="domain" description="Glycosyltransferase subfamily 4-like N-terminal" evidence="3">
    <location>
        <begin position="16"/>
        <end position="167"/>
    </location>
</feature>
<feature type="domain" description="Glycosyl transferase family 1" evidence="2">
    <location>
        <begin position="177"/>
        <end position="315"/>
    </location>
</feature>
<dbReference type="InterPro" id="IPR001296">
    <property type="entry name" value="Glyco_trans_1"/>
</dbReference>
<dbReference type="PANTHER" id="PTHR46401">
    <property type="entry name" value="GLYCOSYLTRANSFERASE WBBK-RELATED"/>
    <property type="match status" value="1"/>
</dbReference>
<dbReference type="Pfam" id="PF00534">
    <property type="entry name" value="Glycos_transf_1"/>
    <property type="match status" value="1"/>
</dbReference>
<comment type="caution">
    <text evidence="4">The sequence shown here is derived from an EMBL/GenBank/DDBJ whole genome shotgun (WGS) entry which is preliminary data.</text>
</comment>
<accession>A0ABT5MND3</accession>
<dbReference type="EMBL" id="JAQSJE010000003">
    <property type="protein sequence ID" value="MDD0823695.1"/>
    <property type="molecule type" value="Genomic_DNA"/>
</dbReference>
<evidence type="ECO:0000313" key="4">
    <source>
        <dbReference type="EMBL" id="MDD0823695.1"/>
    </source>
</evidence>
<sequence>MKYNISMVINKFKNGGGTERYILDLVNGFYDLGIHPNVYAMKFDKSITEYKKIQAYKITLNLIPKILKNFFFSQAIQRRKKNKEITLSAAYTDGDILFCGGQYRGYLNALNKTKTFSASIKIKMEQRALNNSKVIVAHSKLMKKELIELYNIPSNKIEVLYPPLDIEKFKIIDDSQRKNLRKKFGFKDNETIYLFPSTGHKRKGFEILANYFKNSSLPIRLVVAGTPVKDDKNITSLGFRKDMPELYQAADFTIMASIYEPFGLVGLESIFSGTPIIFSENMACLEALKGDFGYTFDRNVNESLNNAIRNSLKNKYRINNPYSLIDYDPTLENHLKNLLKIIEKLQ</sequence>
<keyword evidence="1" id="KW-0808">Transferase</keyword>
<dbReference type="PANTHER" id="PTHR46401:SF2">
    <property type="entry name" value="GLYCOSYLTRANSFERASE WBBK-RELATED"/>
    <property type="match status" value="1"/>
</dbReference>
<gene>
    <name evidence="4" type="ORF">PTQ27_04290</name>
</gene>
<dbReference type="RefSeq" id="WP_273747916.1">
    <property type="nucleotide sequence ID" value="NZ_JAQSJE010000003.1"/>
</dbReference>
<dbReference type="Pfam" id="PF13439">
    <property type="entry name" value="Glyco_transf_4"/>
    <property type="match status" value="1"/>
</dbReference>
<proteinExistence type="predicted"/>
<dbReference type="InterPro" id="IPR028098">
    <property type="entry name" value="Glyco_trans_4-like_N"/>
</dbReference>
<evidence type="ECO:0000259" key="3">
    <source>
        <dbReference type="Pfam" id="PF13439"/>
    </source>
</evidence>
<reference evidence="4 5" key="1">
    <citation type="submission" date="2023-02" db="EMBL/GenBank/DDBJ databases">
        <title>Mannheimia cairiniae sp. nov., a novel species of Mannheimia obtained from moscovy ducks (Cairina moschata) and reclassification of Mannheimia ovis as heterotypic synonym of Mannheimia pernigra.</title>
        <authorList>
            <person name="Christensen H."/>
        </authorList>
    </citation>
    <scope>NUCLEOTIDE SEQUENCE [LARGE SCALE GENOMIC DNA]</scope>
    <source>
        <strain evidence="4 5">AT1</strain>
    </source>
</reference>
<dbReference type="SUPFAM" id="SSF53756">
    <property type="entry name" value="UDP-Glycosyltransferase/glycogen phosphorylase"/>
    <property type="match status" value="1"/>
</dbReference>
<evidence type="ECO:0000259" key="2">
    <source>
        <dbReference type="Pfam" id="PF00534"/>
    </source>
</evidence>